<sequence>MIVSPQFLLQDWCIAVTRTSFHVTVNEVTFDIHILAISIICECFGNNSGISPELCFQDKWRTRFCKVAQSLITK</sequence>
<dbReference type="Proteomes" id="UP000828390">
    <property type="component" value="Unassembled WGS sequence"/>
</dbReference>
<accession>A0A9D4CWJ6</accession>
<comment type="caution">
    <text evidence="1">The sequence shown here is derived from an EMBL/GenBank/DDBJ whole genome shotgun (WGS) entry which is preliminary data.</text>
</comment>
<dbReference type="AlphaFoldDB" id="A0A9D4CWJ6"/>
<gene>
    <name evidence="1" type="ORF">DPMN_041286</name>
</gene>
<organism evidence="1 2">
    <name type="scientific">Dreissena polymorpha</name>
    <name type="common">Zebra mussel</name>
    <name type="synonym">Mytilus polymorpha</name>
    <dbReference type="NCBI Taxonomy" id="45954"/>
    <lineage>
        <taxon>Eukaryota</taxon>
        <taxon>Metazoa</taxon>
        <taxon>Spiralia</taxon>
        <taxon>Lophotrochozoa</taxon>
        <taxon>Mollusca</taxon>
        <taxon>Bivalvia</taxon>
        <taxon>Autobranchia</taxon>
        <taxon>Heteroconchia</taxon>
        <taxon>Euheterodonta</taxon>
        <taxon>Imparidentia</taxon>
        <taxon>Neoheterodontei</taxon>
        <taxon>Myida</taxon>
        <taxon>Dreissenoidea</taxon>
        <taxon>Dreissenidae</taxon>
        <taxon>Dreissena</taxon>
    </lineage>
</organism>
<proteinExistence type="predicted"/>
<evidence type="ECO:0000313" key="1">
    <source>
        <dbReference type="EMBL" id="KAH3734836.1"/>
    </source>
</evidence>
<reference evidence="1" key="2">
    <citation type="submission" date="2020-11" db="EMBL/GenBank/DDBJ databases">
        <authorList>
            <person name="McCartney M.A."/>
            <person name="Auch B."/>
            <person name="Kono T."/>
            <person name="Mallez S."/>
            <person name="Becker A."/>
            <person name="Gohl D.M."/>
            <person name="Silverstein K.A.T."/>
            <person name="Koren S."/>
            <person name="Bechman K.B."/>
            <person name="Herman A."/>
            <person name="Abrahante J.E."/>
            <person name="Garbe J."/>
        </authorList>
    </citation>
    <scope>NUCLEOTIDE SEQUENCE</scope>
    <source>
        <strain evidence="1">Duluth1</strain>
        <tissue evidence="1">Whole animal</tissue>
    </source>
</reference>
<protein>
    <submittedName>
        <fullName evidence="1">Uncharacterized protein</fullName>
    </submittedName>
</protein>
<keyword evidence="2" id="KW-1185">Reference proteome</keyword>
<reference evidence="1" key="1">
    <citation type="journal article" date="2019" name="bioRxiv">
        <title>The Genome of the Zebra Mussel, Dreissena polymorpha: A Resource for Invasive Species Research.</title>
        <authorList>
            <person name="McCartney M.A."/>
            <person name="Auch B."/>
            <person name="Kono T."/>
            <person name="Mallez S."/>
            <person name="Zhang Y."/>
            <person name="Obille A."/>
            <person name="Becker A."/>
            <person name="Abrahante J.E."/>
            <person name="Garbe J."/>
            <person name="Badalamenti J.P."/>
            <person name="Herman A."/>
            <person name="Mangelson H."/>
            <person name="Liachko I."/>
            <person name="Sullivan S."/>
            <person name="Sone E.D."/>
            <person name="Koren S."/>
            <person name="Silverstein K.A.T."/>
            <person name="Beckman K.B."/>
            <person name="Gohl D.M."/>
        </authorList>
    </citation>
    <scope>NUCLEOTIDE SEQUENCE</scope>
    <source>
        <strain evidence="1">Duluth1</strain>
        <tissue evidence="1">Whole animal</tissue>
    </source>
</reference>
<evidence type="ECO:0000313" key="2">
    <source>
        <dbReference type="Proteomes" id="UP000828390"/>
    </source>
</evidence>
<dbReference type="EMBL" id="JAIWYP010000011">
    <property type="protein sequence ID" value="KAH3734836.1"/>
    <property type="molecule type" value="Genomic_DNA"/>
</dbReference>
<name>A0A9D4CWJ6_DREPO</name>